<reference evidence="3 4" key="1">
    <citation type="submission" date="2014-06" db="EMBL/GenBank/DDBJ databases">
        <authorList>
            <consortium name="DOE Joint Genome Institute"/>
            <person name="Kuo A."/>
            <person name="Kohler A."/>
            <person name="Nagy L.G."/>
            <person name="Floudas D."/>
            <person name="Copeland A."/>
            <person name="Barry K.W."/>
            <person name="Cichocki N."/>
            <person name="Veneault-Fourrey C."/>
            <person name="LaButti K."/>
            <person name="Lindquist E.A."/>
            <person name="Lipzen A."/>
            <person name="Lundell T."/>
            <person name="Morin E."/>
            <person name="Murat C."/>
            <person name="Sun H."/>
            <person name="Tunlid A."/>
            <person name="Henrissat B."/>
            <person name="Grigoriev I.V."/>
            <person name="Hibbett D.S."/>
            <person name="Martin F."/>
            <person name="Nordberg H.P."/>
            <person name="Cantor M.N."/>
            <person name="Hua S.X."/>
        </authorList>
    </citation>
    <scope>NUCLEOTIDE SEQUENCE [LARGE SCALE GENOMIC DNA]</scope>
    <source>
        <strain evidence="3 4">ATCC 200175</strain>
    </source>
</reference>
<evidence type="ECO:0000256" key="1">
    <source>
        <dbReference type="ARBA" id="ARBA00022741"/>
    </source>
</evidence>
<accession>A0A0C9TH73</accession>
<organism evidence="3 4">
    <name type="scientific">Paxillus involutus ATCC 200175</name>
    <dbReference type="NCBI Taxonomy" id="664439"/>
    <lineage>
        <taxon>Eukaryota</taxon>
        <taxon>Fungi</taxon>
        <taxon>Dikarya</taxon>
        <taxon>Basidiomycota</taxon>
        <taxon>Agaricomycotina</taxon>
        <taxon>Agaricomycetes</taxon>
        <taxon>Agaricomycetidae</taxon>
        <taxon>Boletales</taxon>
        <taxon>Paxilineae</taxon>
        <taxon>Paxillaceae</taxon>
        <taxon>Paxillus</taxon>
    </lineage>
</organism>
<protein>
    <submittedName>
        <fullName evidence="3">Uncharacterized protein</fullName>
    </submittedName>
</protein>
<dbReference type="Gene3D" id="3.40.50.300">
    <property type="entry name" value="P-loop containing nucleotide triphosphate hydrolases"/>
    <property type="match status" value="1"/>
</dbReference>
<reference evidence="4" key="2">
    <citation type="submission" date="2015-01" db="EMBL/GenBank/DDBJ databases">
        <title>Evolutionary Origins and Diversification of the Mycorrhizal Mutualists.</title>
        <authorList>
            <consortium name="DOE Joint Genome Institute"/>
            <consortium name="Mycorrhizal Genomics Consortium"/>
            <person name="Kohler A."/>
            <person name="Kuo A."/>
            <person name="Nagy L.G."/>
            <person name="Floudas D."/>
            <person name="Copeland A."/>
            <person name="Barry K.W."/>
            <person name="Cichocki N."/>
            <person name="Veneault-Fourrey C."/>
            <person name="LaButti K."/>
            <person name="Lindquist E.A."/>
            <person name="Lipzen A."/>
            <person name="Lundell T."/>
            <person name="Morin E."/>
            <person name="Murat C."/>
            <person name="Riley R."/>
            <person name="Ohm R."/>
            <person name="Sun H."/>
            <person name="Tunlid A."/>
            <person name="Henrissat B."/>
            <person name="Grigoriev I.V."/>
            <person name="Hibbett D.S."/>
            <person name="Martin F."/>
        </authorList>
    </citation>
    <scope>NUCLEOTIDE SEQUENCE [LARGE SCALE GENOMIC DNA]</scope>
    <source>
        <strain evidence="4">ATCC 200175</strain>
    </source>
</reference>
<dbReference type="OrthoDB" id="414781at2759"/>
<feature type="non-terminal residue" evidence="3">
    <location>
        <position position="1"/>
    </location>
</feature>
<dbReference type="AlphaFoldDB" id="A0A0C9TH73"/>
<dbReference type="SUPFAM" id="SSF52540">
    <property type="entry name" value="P-loop containing nucleoside triphosphate hydrolases"/>
    <property type="match status" value="1"/>
</dbReference>
<dbReference type="GO" id="GO:0003924">
    <property type="term" value="F:GTPase activity"/>
    <property type="evidence" value="ECO:0007669"/>
    <property type="project" value="InterPro"/>
</dbReference>
<dbReference type="GO" id="GO:0005525">
    <property type="term" value="F:GTP binding"/>
    <property type="evidence" value="ECO:0007669"/>
    <property type="project" value="UniProtKB-KW"/>
</dbReference>
<dbReference type="InterPro" id="IPR006689">
    <property type="entry name" value="Small_GTPase_ARF/SAR"/>
</dbReference>
<keyword evidence="2" id="KW-0342">GTP-binding</keyword>
<gene>
    <name evidence="3" type="ORF">PAXINDRAFT_102995</name>
</gene>
<keyword evidence="4" id="KW-1185">Reference proteome</keyword>
<proteinExistence type="predicted"/>
<keyword evidence="1" id="KW-0547">Nucleotide-binding</keyword>
<dbReference type="Pfam" id="PF00025">
    <property type="entry name" value="Arf"/>
    <property type="match status" value="1"/>
</dbReference>
<evidence type="ECO:0000256" key="2">
    <source>
        <dbReference type="ARBA" id="ARBA00023134"/>
    </source>
</evidence>
<evidence type="ECO:0000313" key="3">
    <source>
        <dbReference type="EMBL" id="KIJ07357.1"/>
    </source>
</evidence>
<dbReference type="InterPro" id="IPR027417">
    <property type="entry name" value="P-loop_NTPase"/>
</dbReference>
<dbReference type="EMBL" id="KN819921">
    <property type="protein sequence ID" value="KIJ07357.1"/>
    <property type="molecule type" value="Genomic_DNA"/>
</dbReference>
<evidence type="ECO:0000313" key="4">
    <source>
        <dbReference type="Proteomes" id="UP000053647"/>
    </source>
</evidence>
<dbReference type="Proteomes" id="UP000053647">
    <property type="component" value="Unassembled WGS sequence"/>
</dbReference>
<sequence length="111" mass="12738">TSWEKIKTWYRNAPGFEPPKLGPTLGKNIVSSYFLPYSFKNVCCILAPASLPSPTHDPEFPSSSRKGKVSLPFPIFNFFDLGEQRCIRPVWHRYRDDCHFVLYVIDAQDVG</sequence>
<dbReference type="HOGENOM" id="CLU_2164433_0_0_1"/>
<name>A0A0C9TH73_PAXIN</name>